<dbReference type="Gene3D" id="3.30.70.1530">
    <property type="entry name" value="Hypothetical protein rpa1041"/>
    <property type="match status" value="1"/>
</dbReference>
<dbReference type="PRINTS" id="PR01338">
    <property type="entry name" value="TYPE3OMKPROT"/>
</dbReference>
<evidence type="ECO:0000313" key="11">
    <source>
        <dbReference type="EMBL" id="RQP21321.1"/>
    </source>
</evidence>
<keyword evidence="12" id="KW-1185">Reference proteome</keyword>
<name>A0A3N7HL65_9BURK</name>
<dbReference type="EMBL" id="QUSW01000011">
    <property type="protein sequence ID" value="RQP21321.1"/>
    <property type="molecule type" value="Genomic_DNA"/>
</dbReference>
<evidence type="ECO:0000256" key="4">
    <source>
        <dbReference type="ARBA" id="ARBA00023136"/>
    </source>
</evidence>
<dbReference type="Pfam" id="PF01514">
    <property type="entry name" value="YscJ_FliF"/>
    <property type="match status" value="1"/>
</dbReference>
<keyword evidence="7 8" id="KW-0449">Lipoprotein</keyword>
<keyword evidence="8" id="KW-1133">Transmembrane helix</keyword>
<dbReference type="InterPro" id="IPR003282">
    <property type="entry name" value="T3SS_SctJ"/>
</dbReference>
<dbReference type="InterPro" id="IPR006182">
    <property type="entry name" value="FliF_N_dom"/>
</dbReference>
<keyword evidence="4 8" id="KW-0472">Membrane</keyword>
<sequence>MIAMHATALPVATTPPRRRLAMLCLCLCVGLLSGCKTELFGRIDESDANAVMMVLYSEGIAASKAQVDGEFWRIEVDDKDQQRALQVARNHGVPRERFASMGDMFKKEGLVSTPTEVRMRYIFALSQELSNTLSHIDGVVSARVHPVIPVNDPLSDKIQPASAAVFIKHLPDADLQQMAPAIKNLVTRSIEGLKVENVSLTFVASRADSQTAPARPPSWLDESALWGLVLSLAACLALTWGVMGWRMWKRSGAASPRSTGAAAGRTVATRGAARQADALAMDETR</sequence>
<evidence type="ECO:0000256" key="7">
    <source>
        <dbReference type="ARBA" id="ARBA00023288"/>
    </source>
</evidence>
<reference evidence="11 12" key="2">
    <citation type="submission" date="2018-12" db="EMBL/GenBank/DDBJ databases">
        <title>Rhizobacter gummiphilus sp. nov., a rubber-degrading bacterium isolated from the soil of a botanical garden in Japan.</title>
        <authorList>
            <person name="Shunsuke S.S."/>
        </authorList>
    </citation>
    <scope>NUCLEOTIDE SEQUENCE [LARGE SCALE GENOMIC DNA]</scope>
    <source>
        <strain evidence="11 12">S-16</strain>
    </source>
</reference>
<keyword evidence="5 8" id="KW-0564">Palmitate</keyword>
<evidence type="ECO:0000256" key="3">
    <source>
        <dbReference type="ARBA" id="ARBA00022729"/>
    </source>
</evidence>
<keyword evidence="6 8" id="KW-0998">Cell outer membrane</keyword>
<dbReference type="PANTHER" id="PTHR30046:SF2">
    <property type="entry name" value="YOP PROTEINS TRANSLOCATION LIPOPROTEIN J"/>
    <property type="match status" value="1"/>
</dbReference>
<feature type="compositionally biased region" description="Low complexity" evidence="9">
    <location>
        <begin position="259"/>
        <end position="276"/>
    </location>
</feature>
<organism evidence="11 12">
    <name type="scientific">Piscinibacter terrae</name>
    <dbReference type="NCBI Taxonomy" id="2496871"/>
    <lineage>
        <taxon>Bacteria</taxon>
        <taxon>Pseudomonadati</taxon>
        <taxon>Pseudomonadota</taxon>
        <taxon>Betaproteobacteria</taxon>
        <taxon>Burkholderiales</taxon>
        <taxon>Sphaerotilaceae</taxon>
        <taxon>Piscinibacter</taxon>
    </lineage>
</organism>
<feature type="transmembrane region" description="Helical" evidence="8">
    <location>
        <begin position="224"/>
        <end position="243"/>
    </location>
</feature>
<evidence type="ECO:0000256" key="8">
    <source>
        <dbReference type="RuleBase" id="RU364102"/>
    </source>
</evidence>
<accession>A0A3N7HL65</accession>
<evidence type="ECO:0000256" key="1">
    <source>
        <dbReference type="ARBA" id="ARBA00004459"/>
    </source>
</evidence>
<evidence type="ECO:0000256" key="2">
    <source>
        <dbReference type="ARBA" id="ARBA00009509"/>
    </source>
</evidence>
<dbReference type="InterPro" id="IPR045851">
    <property type="entry name" value="AMP-bd_C_sf"/>
</dbReference>
<dbReference type="AlphaFoldDB" id="A0A3N7HL65"/>
<evidence type="ECO:0000259" key="10">
    <source>
        <dbReference type="Pfam" id="PF01514"/>
    </source>
</evidence>
<dbReference type="InterPro" id="IPR043427">
    <property type="entry name" value="YscJ/FliF"/>
</dbReference>
<evidence type="ECO:0000256" key="6">
    <source>
        <dbReference type="ARBA" id="ARBA00023237"/>
    </source>
</evidence>
<dbReference type="NCBIfam" id="TIGR02544">
    <property type="entry name" value="III_secr_YscJ"/>
    <property type="match status" value="1"/>
</dbReference>
<evidence type="ECO:0000256" key="9">
    <source>
        <dbReference type="SAM" id="MobiDB-lite"/>
    </source>
</evidence>
<keyword evidence="8" id="KW-0812">Transmembrane</keyword>
<dbReference type="GO" id="GO:0009279">
    <property type="term" value="C:cell outer membrane"/>
    <property type="evidence" value="ECO:0007669"/>
    <property type="project" value="UniProtKB-SubCell"/>
</dbReference>
<comment type="caution">
    <text evidence="11">The sequence shown here is derived from an EMBL/GenBank/DDBJ whole genome shotgun (WGS) entry which is preliminary data.</text>
</comment>
<dbReference type="PANTHER" id="PTHR30046">
    <property type="entry name" value="FLAGELLAR M-RING PROTEIN"/>
    <property type="match status" value="1"/>
</dbReference>
<comment type="subcellular location">
    <subcellularLocation>
        <location evidence="1">Cell outer membrane</location>
        <topology evidence="1">Lipid-anchor</topology>
    </subcellularLocation>
</comment>
<evidence type="ECO:0000256" key="5">
    <source>
        <dbReference type="ARBA" id="ARBA00023139"/>
    </source>
</evidence>
<comment type="similarity">
    <text evidence="2 8">Belongs to the YscJ lipoprotein family.</text>
</comment>
<evidence type="ECO:0000313" key="12">
    <source>
        <dbReference type="Proteomes" id="UP000267464"/>
    </source>
</evidence>
<feature type="region of interest" description="Disordered" evidence="9">
    <location>
        <begin position="253"/>
        <end position="285"/>
    </location>
</feature>
<gene>
    <name evidence="11" type="ORF">DZC73_27875</name>
</gene>
<dbReference type="GO" id="GO:0009306">
    <property type="term" value="P:protein secretion"/>
    <property type="evidence" value="ECO:0007669"/>
    <property type="project" value="InterPro"/>
</dbReference>
<keyword evidence="3 8" id="KW-0732">Signal</keyword>
<protein>
    <recommendedName>
        <fullName evidence="8">Lipoprotein</fullName>
    </recommendedName>
</protein>
<dbReference type="Proteomes" id="UP000267464">
    <property type="component" value="Unassembled WGS sequence"/>
</dbReference>
<feature type="domain" description="Flagellar M-ring N-terminal" evidence="10">
    <location>
        <begin position="37"/>
        <end position="200"/>
    </location>
</feature>
<dbReference type="Gene3D" id="3.30.300.30">
    <property type="match status" value="1"/>
</dbReference>
<reference evidence="11 12" key="1">
    <citation type="submission" date="2018-08" db="EMBL/GenBank/DDBJ databases">
        <authorList>
            <person name="Khan S.A."/>
            <person name="Jeon C.O."/>
            <person name="Chun B.H."/>
            <person name="Jeong S.E."/>
        </authorList>
    </citation>
    <scope>NUCLEOTIDE SEQUENCE [LARGE SCALE GENOMIC DNA]</scope>
    <source>
        <strain evidence="11 12">S-16</strain>
    </source>
</reference>
<proteinExistence type="inferred from homology"/>